<dbReference type="InterPro" id="IPR036291">
    <property type="entry name" value="NAD(P)-bd_dom_sf"/>
</dbReference>
<reference evidence="3" key="1">
    <citation type="submission" date="2022-01" db="EMBL/GenBank/DDBJ databases">
        <title>Genome sequencing of Zunongwangia sp. M21534 genome.</title>
        <authorList>
            <person name="Chen Y."/>
            <person name="Dong C."/>
            <person name="Shao Z."/>
        </authorList>
    </citation>
    <scope>NUCLEOTIDE SEQUENCE</scope>
    <source>
        <strain evidence="3">MCCC M21534</strain>
    </source>
</reference>
<dbReference type="GO" id="GO:0008446">
    <property type="term" value="F:GDP-mannose 4,6-dehydratase activity"/>
    <property type="evidence" value="ECO:0007669"/>
    <property type="project" value="UniProtKB-EC"/>
</dbReference>
<evidence type="ECO:0000313" key="4">
    <source>
        <dbReference type="Proteomes" id="UP001139521"/>
    </source>
</evidence>
<keyword evidence="4" id="KW-1185">Reference proteome</keyword>
<evidence type="ECO:0000259" key="2">
    <source>
        <dbReference type="Pfam" id="PF01370"/>
    </source>
</evidence>
<dbReference type="Proteomes" id="UP001139521">
    <property type="component" value="Unassembled WGS sequence"/>
</dbReference>
<gene>
    <name evidence="3" type="ORF">L1967_05450</name>
</gene>
<dbReference type="Pfam" id="PF01370">
    <property type="entry name" value="Epimerase"/>
    <property type="match status" value="1"/>
</dbReference>
<accession>A0A9X1ZMZ7</accession>
<dbReference type="InterPro" id="IPR001509">
    <property type="entry name" value="Epimerase_deHydtase"/>
</dbReference>
<keyword evidence="3" id="KW-0456">Lyase</keyword>
<dbReference type="AlphaFoldDB" id="A0A9X1ZMZ7"/>
<dbReference type="RefSeq" id="WP_249600715.1">
    <property type="nucleotide sequence ID" value="NZ_JAKHSK010000005.1"/>
</dbReference>
<feature type="domain" description="NAD-dependent epimerase/dehydratase" evidence="2">
    <location>
        <begin position="4"/>
        <end position="244"/>
    </location>
</feature>
<proteinExistence type="inferred from homology"/>
<evidence type="ECO:0000256" key="1">
    <source>
        <dbReference type="ARBA" id="ARBA00007637"/>
    </source>
</evidence>
<protein>
    <submittedName>
        <fullName evidence="3">GDP-mannose 4,6-dehydratase</fullName>
        <ecNumber evidence="3">4.2.1.47</ecNumber>
    </submittedName>
</protein>
<sequence length="318" mass="35553">MHFLVTGAAGFIGSNLSLALLKLGHKVTGIDNLSDFYDVNLKKKNLADLQKNHINFYKIDLSEKSDLEKLSVQNIDFVIHLAAQPGLDHNTSFHSYLLNNTVATHNLLEYCKNFHSKSIKLFINISTSSVYGLTAHGDEEQVPQPVSHYGVTKLAAEQLALSYFRAGMLPVCSLRLFSVYGPRERYDKMFPKLIASALLKTPFHLYSGSLEHVRSFTYVEDIVDGIKKGIENHQNCYGEIINLGSNETYTVKECIRMVENLTNSSIQLKHLPARNGDQKSTKAHIEKAKRLIGFTPSTSLTSGIKKQIEFFEAALTSV</sequence>
<comment type="caution">
    <text evidence="3">The sequence shown here is derived from an EMBL/GenBank/DDBJ whole genome shotgun (WGS) entry which is preliminary data.</text>
</comment>
<dbReference type="EMBL" id="JAKHSK010000005">
    <property type="protein sequence ID" value="MCL6217737.1"/>
    <property type="molecule type" value="Genomic_DNA"/>
</dbReference>
<comment type="similarity">
    <text evidence="1">Belongs to the NAD(P)-dependent epimerase/dehydratase family.</text>
</comment>
<organism evidence="3 4">
    <name type="scientific">Zunongwangia pacifica</name>
    <dbReference type="NCBI Taxonomy" id="2911062"/>
    <lineage>
        <taxon>Bacteria</taxon>
        <taxon>Pseudomonadati</taxon>
        <taxon>Bacteroidota</taxon>
        <taxon>Flavobacteriia</taxon>
        <taxon>Flavobacteriales</taxon>
        <taxon>Flavobacteriaceae</taxon>
        <taxon>Zunongwangia</taxon>
    </lineage>
</organism>
<evidence type="ECO:0000313" key="3">
    <source>
        <dbReference type="EMBL" id="MCL6217737.1"/>
    </source>
</evidence>
<dbReference type="Gene3D" id="3.40.50.720">
    <property type="entry name" value="NAD(P)-binding Rossmann-like Domain"/>
    <property type="match status" value="1"/>
</dbReference>
<dbReference type="PRINTS" id="PR01713">
    <property type="entry name" value="NUCEPIMERASE"/>
</dbReference>
<name>A0A9X1ZMZ7_9FLAO</name>
<dbReference type="PANTHER" id="PTHR43000">
    <property type="entry name" value="DTDP-D-GLUCOSE 4,6-DEHYDRATASE-RELATED"/>
    <property type="match status" value="1"/>
</dbReference>
<dbReference type="Gene3D" id="3.90.25.10">
    <property type="entry name" value="UDP-galactose 4-epimerase, domain 1"/>
    <property type="match status" value="1"/>
</dbReference>
<dbReference type="SUPFAM" id="SSF51735">
    <property type="entry name" value="NAD(P)-binding Rossmann-fold domains"/>
    <property type="match status" value="1"/>
</dbReference>
<dbReference type="EC" id="4.2.1.47" evidence="3"/>